<evidence type="ECO:0000313" key="2">
    <source>
        <dbReference type="Proteomes" id="UP000821845"/>
    </source>
</evidence>
<dbReference type="EMBL" id="CM023483">
    <property type="protein sequence ID" value="KAH6936666.1"/>
    <property type="molecule type" value="Genomic_DNA"/>
</dbReference>
<gene>
    <name evidence="1" type="ORF">HPB50_020573</name>
</gene>
<sequence>MACCASSGIRTPCVFVFCIWIVTYTAGPAQALRLIGLQVPESPTRGSTVELECHYDLERDQLYSLKWYKDGVEFFRYVPRDRPRIKVFHIKGLKVDMLQSNYSSLYLKNLSALSAGAYRCEASSDAPPFLTVQDEKMLAVFERRDMRPHITYDRETYQVGDHVRLNCTSSRARPAPKLAVYVNDRFLNDVDVRTNVDTHADGFQTSTLVATIPVNQRDVSGSALRVKCQASFVGLYEAVGEMAIPIGKHTGDYRAPYQPQRPQHKQPLQRPPHSGPFATTEDECLKKAMEILARAWVAYQ</sequence>
<organism evidence="1 2">
    <name type="scientific">Hyalomma asiaticum</name>
    <name type="common">Tick</name>
    <dbReference type="NCBI Taxonomy" id="266040"/>
    <lineage>
        <taxon>Eukaryota</taxon>
        <taxon>Metazoa</taxon>
        <taxon>Ecdysozoa</taxon>
        <taxon>Arthropoda</taxon>
        <taxon>Chelicerata</taxon>
        <taxon>Arachnida</taxon>
        <taxon>Acari</taxon>
        <taxon>Parasitiformes</taxon>
        <taxon>Ixodida</taxon>
        <taxon>Ixodoidea</taxon>
        <taxon>Ixodidae</taxon>
        <taxon>Hyalomminae</taxon>
        <taxon>Hyalomma</taxon>
    </lineage>
</organism>
<evidence type="ECO:0000313" key="1">
    <source>
        <dbReference type="EMBL" id="KAH6936666.1"/>
    </source>
</evidence>
<protein>
    <submittedName>
        <fullName evidence="1">Uncharacterized protein</fullName>
    </submittedName>
</protein>
<proteinExistence type="predicted"/>
<keyword evidence="2" id="KW-1185">Reference proteome</keyword>
<name>A0ACB7SRU8_HYAAI</name>
<dbReference type="Proteomes" id="UP000821845">
    <property type="component" value="Chromosome 3"/>
</dbReference>
<comment type="caution">
    <text evidence="1">The sequence shown here is derived from an EMBL/GenBank/DDBJ whole genome shotgun (WGS) entry which is preliminary data.</text>
</comment>
<accession>A0ACB7SRU8</accession>
<reference evidence="1" key="1">
    <citation type="submission" date="2020-05" db="EMBL/GenBank/DDBJ databases">
        <title>Large-scale comparative analyses of tick genomes elucidate their genetic diversity and vector capacities.</title>
        <authorList>
            <person name="Jia N."/>
            <person name="Wang J."/>
            <person name="Shi W."/>
            <person name="Du L."/>
            <person name="Sun Y."/>
            <person name="Zhan W."/>
            <person name="Jiang J."/>
            <person name="Wang Q."/>
            <person name="Zhang B."/>
            <person name="Ji P."/>
            <person name="Sakyi L.B."/>
            <person name="Cui X."/>
            <person name="Yuan T."/>
            <person name="Jiang B."/>
            <person name="Yang W."/>
            <person name="Lam T.T.-Y."/>
            <person name="Chang Q."/>
            <person name="Ding S."/>
            <person name="Wang X."/>
            <person name="Zhu J."/>
            <person name="Ruan X."/>
            <person name="Zhao L."/>
            <person name="Wei J."/>
            <person name="Que T."/>
            <person name="Du C."/>
            <person name="Cheng J."/>
            <person name="Dai P."/>
            <person name="Han X."/>
            <person name="Huang E."/>
            <person name="Gao Y."/>
            <person name="Liu J."/>
            <person name="Shao H."/>
            <person name="Ye R."/>
            <person name="Li L."/>
            <person name="Wei W."/>
            <person name="Wang X."/>
            <person name="Wang C."/>
            <person name="Yang T."/>
            <person name="Huo Q."/>
            <person name="Li W."/>
            <person name="Guo W."/>
            <person name="Chen H."/>
            <person name="Zhou L."/>
            <person name="Ni X."/>
            <person name="Tian J."/>
            <person name="Zhou Y."/>
            <person name="Sheng Y."/>
            <person name="Liu T."/>
            <person name="Pan Y."/>
            <person name="Xia L."/>
            <person name="Li J."/>
            <person name="Zhao F."/>
            <person name="Cao W."/>
        </authorList>
    </citation>
    <scope>NUCLEOTIDE SEQUENCE</scope>
    <source>
        <strain evidence="1">Hyas-2018</strain>
    </source>
</reference>